<reference evidence="1" key="2">
    <citation type="submission" date="2020-09" db="EMBL/GenBank/DDBJ databases">
        <authorList>
            <person name="Sun Q."/>
            <person name="Ohkuma M."/>
        </authorList>
    </citation>
    <scope>NUCLEOTIDE SEQUENCE</scope>
    <source>
        <strain evidence="1">JCM 4125</strain>
    </source>
</reference>
<evidence type="ECO:0000313" key="1">
    <source>
        <dbReference type="EMBL" id="GGT99373.1"/>
    </source>
</evidence>
<dbReference type="Proteomes" id="UP000646776">
    <property type="component" value="Unassembled WGS sequence"/>
</dbReference>
<dbReference type="AlphaFoldDB" id="A0A918HT02"/>
<sequence>MPPPGGRVGGPIGRVAGYGAGAGAGSCLFDFIGPCARVVAMPQLRHRLRSLTYTLGLVQTRFSACRETSAPAPEHALADDATLCGIPQHQVTAYRHLFVARRRSGRCPDCRMKAVEASSRS</sequence>
<reference evidence="1" key="1">
    <citation type="journal article" date="2014" name="Int. J. Syst. Evol. Microbiol.">
        <title>Complete genome sequence of Corynebacterium casei LMG S-19264T (=DSM 44701T), isolated from a smear-ripened cheese.</title>
        <authorList>
            <consortium name="US DOE Joint Genome Institute (JGI-PGF)"/>
            <person name="Walter F."/>
            <person name="Albersmeier A."/>
            <person name="Kalinowski J."/>
            <person name="Ruckert C."/>
        </authorList>
    </citation>
    <scope>NUCLEOTIDE SEQUENCE</scope>
    <source>
        <strain evidence="1">JCM 4125</strain>
    </source>
</reference>
<evidence type="ECO:0000313" key="2">
    <source>
        <dbReference type="Proteomes" id="UP000646776"/>
    </source>
</evidence>
<gene>
    <name evidence="1" type="ORF">GCM10010226_90580</name>
</gene>
<organism evidence="1 2">
    <name type="scientific">Streptomyces phaeofaciens</name>
    <dbReference type="NCBI Taxonomy" id="68254"/>
    <lineage>
        <taxon>Bacteria</taxon>
        <taxon>Bacillati</taxon>
        <taxon>Actinomycetota</taxon>
        <taxon>Actinomycetes</taxon>
        <taxon>Kitasatosporales</taxon>
        <taxon>Streptomycetaceae</taxon>
        <taxon>Streptomyces</taxon>
    </lineage>
</organism>
<dbReference type="PROSITE" id="PS51257">
    <property type="entry name" value="PROKAR_LIPOPROTEIN"/>
    <property type="match status" value="1"/>
</dbReference>
<protein>
    <submittedName>
        <fullName evidence="1">Uncharacterized protein</fullName>
    </submittedName>
</protein>
<accession>A0A918HT02</accession>
<keyword evidence="2" id="KW-1185">Reference proteome</keyword>
<proteinExistence type="predicted"/>
<dbReference type="EMBL" id="BMSA01000061">
    <property type="protein sequence ID" value="GGT99373.1"/>
    <property type="molecule type" value="Genomic_DNA"/>
</dbReference>
<name>A0A918HT02_9ACTN</name>
<comment type="caution">
    <text evidence="1">The sequence shown here is derived from an EMBL/GenBank/DDBJ whole genome shotgun (WGS) entry which is preliminary data.</text>
</comment>